<evidence type="ECO:0000256" key="1">
    <source>
        <dbReference type="ARBA" id="ARBA00007613"/>
    </source>
</evidence>
<keyword evidence="2" id="KW-0564">Palmitate</keyword>
<keyword evidence="2" id="KW-1134">Transmembrane beta strand</keyword>
<evidence type="ECO:0000313" key="4">
    <source>
        <dbReference type="Proteomes" id="UP000604481"/>
    </source>
</evidence>
<accession>A0A8J7FGV0</accession>
<dbReference type="Gene3D" id="2.20.200.10">
    <property type="entry name" value="Outer membrane efflux proteins (OEP)"/>
    <property type="match status" value="1"/>
</dbReference>
<evidence type="ECO:0000256" key="2">
    <source>
        <dbReference type="RuleBase" id="RU362097"/>
    </source>
</evidence>
<dbReference type="RefSeq" id="WP_194115682.1">
    <property type="nucleotide sequence ID" value="NZ_JADFUA010000003.1"/>
</dbReference>
<keyword evidence="2" id="KW-0812">Transmembrane</keyword>
<proteinExistence type="inferred from homology"/>
<sequence>MHKPIISRAGRTVLPLTLVVLLAACGLNPTYDKPDLPLPDAPAGEVVEVAPKWWEAFQDPVLNNLVDKALERSPSVELAMARVDEARAVLGITSSEQLPQVNGSAGASRGQRSESVYGAPQSIANSYSVGLSASWELDLWGRVRNSTAAARANLLASEYALDGARLTLAASVAEQYFALQSSLAGLETSRKTVETRKASYELRKKQFEGGITSELDMRQAETEVATARSQELDFATRVNQQESALSVLVGQSPRELFAEGITPTKQESSKLVAAGTVPSGLPSDLLLRRPDIQQAEQNLRASQAKVSAARAAYFPRISLTGFLGLESGQMSTLFDSASGAWSFAGNLAMPIFNSGLTAAQVDQARAQEKAAVATYRQAVSQAFADTRAALRNYQAAEQKHAVLAAEQDVLKRQLYLANLRYNNGYSSYLEVLDSERSLFQGELSLEDALRQKRVALVTLYKVLGGGWQVPGQDGKS</sequence>
<reference evidence="3 4" key="1">
    <citation type="submission" date="2020-10" db="EMBL/GenBank/DDBJ databases">
        <title>The genome sequence of Chitinilyticum litopenaei 4Y14.</title>
        <authorList>
            <person name="Liu Y."/>
        </authorList>
    </citation>
    <scope>NUCLEOTIDE SEQUENCE [LARGE SCALE GENOMIC DNA]</scope>
    <source>
        <strain evidence="3 4">4Y14</strain>
    </source>
</reference>
<dbReference type="AlphaFoldDB" id="A0A8J7FGV0"/>
<comment type="caution">
    <text evidence="3">The sequence shown here is derived from an EMBL/GenBank/DDBJ whole genome shotgun (WGS) entry which is preliminary data.</text>
</comment>
<name>A0A8J7FGV0_9NEIS</name>
<dbReference type="SUPFAM" id="SSF56954">
    <property type="entry name" value="Outer membrane efflux proteins (OEP)"/>
    <property type="match status" value="1"/>
</dbReference>
<evidence type="ECO:0000313" key="3">
    <source>
        <dbReference type="EMBL" id="MBE9609168.1"/>
    </source>
</evidence>
<gene>
    <name evidence="3" type="ORF">INR99_07390</name>
</gene>
<organism evidence="3 4">
    <name type="scientific">Chitinilyticum piscinae</name>
    <dbReference type="NCBI Taxonomy" id="2866724"/>
    <lineage>
        <taxon>Bacteria</taxon>
        <taxon>Pseudomonadati</taxon>
        <taxon>Pseudomonadota</taxon>
        <taxon>Betaproteobacteria</taxon>
        <taxon>Neisseriales</taxon>
        <taxon>Chitinibacteraceae</taxon>
        <taxon>Chitinilyticum</taxon>
    </lineage>
</organism>
<dbReference type="InterPro" id="IPR010131">
    <property type="entry name" value="MdtP/NodT-like"/>
</dbReference>
<dbReference type="Proteomes" id="UP000604481">
    <property type="component" value="Unassembled WGS sequence"/>
</dbReference>
<keyword evidence="2" id="KW-0472">Membrane</keyword>
<dbReference type="Gene3D" id="1.20.1600.10">
    <property type="entry name" value="Outer membrane efflux proteins (OEP)"/>
    <property type="match status" value="1"/>
</dbReference>
<dbReference type="PANTHER" id="PTHR30203">
    <property type="entry name" value="OUTER MEMBRANE CATION EFFLUX PROTEIN"/>
    <property type="match status" value="1"/>
</dbReference>
<dbReference type="Pfam" id="PF02321">
    <property type="entry name" value="OEP"/>
    <property type="match status" value="2"/>
</dbReference>
<protein>
    <submittedName>
        <fullName evidence="3">Efflux transporter outer membrane subunit</fullName>
    </submittedName>
</protein>
<dbReference type="GO" id="GO:0015562">
    <property type="term" value="F:efflux transmembrane transporter activity"/>
    <property type="evidence" value="ECO:0007669"/>
    <property type="project" value="InterPro"/>
</dbReference>
<keyword evidence="2" id="KW-0449">Lipoprotein</keyword>
<comment type="similarity">
    <text evidence="1 2">Belongs to the outer membrane factor (OMF) (TC 1.B.17) family.</text>
</comment>
<dbReference type="PANTHER" id="PTHR30203:SF32">
    <property type="entry name" value="CATION EFFLUX SYSTEM PROTEIN CUSC"/>
    <property type="match status" value="1"/>
</dbReference>
<dbReference type="NCBIfam" id="TIGR01845">
    <property type="entry name" value="outer_NodT"/>
    <property type="match status" value="1"/>
</dbReference>
<dbReference type="InterPro" id="IPR003423">
    <property type="entry name" value="OMP_efflux"/>
</dbReference>
<dbReference type="EMBL" id="JADFUA010000003">
    <property type="protein sequence ID" value="MBE9609168.1"/>
    <property type="molecule type" value="Genomic_DNA"/>
</dbReference>
<keyword evidence="4" id="KW-1185">Reference proteome</keyword>
<dbReference type="GO" id="GO:0005886">
    <property type="term" value="C:plasma membrane"/>
    <property type="evidence" value="ECO:0007669"/>
    <property type="project" value="UniProtKB-SubCell"/>
</dbReference>
<comment type="subcellular location">
    <subcellularLocation>
        <location evidence="2">Cell membrane</location>
        <topology evidence="2">Lipid-anchor</topology>
    </subcellularLocation>
</comment>
<dbReference type="PROSITE" id="PS51257">
    <property type="entry name" value="PROKAR_LIPOPROTEIN"/>
    <property type="match status" value="1"/>
</dbReference>